<organism evidence="5 7">
    <name type="scientific">Providencia rettgeri</name>
    <dbReference type="NCBI Taxonomy" id="587"/>
    <lineage>
        <taxon>Bacteria</taxon>
        <taxon>Pseudomonadati</taxon>
        <taxon>Pseudomonadota</taxon>
        <taxon>Gammaproteobacteria</taxon>
        <taxon>Enterobacterales</taxon>
        <taxon>Morganellaceae</taxon>
        <taxon>Providencia</taxon>
    </lineage>
</organism>
<dbReference type="GO" id="GO:0047448">
    <property type="term" value="F:5-dehydro-4-deoxyglucarate dehydratase activity"/>
    <property type="evidence" value="ECO:0007669"/>
    <property type="project" value="UniProtKB-EC"/>
</dbReference>
<comment type="similarity">
    <text evidence="2">Belongs to the DapA family.</text>
</comment>
<evidence type="ECO:0000256" key="2">
    <source>
        <dbReference type="PIRNR" id="PIRNR001365"/>
    </source>
</evidence>
<evidence type="ECO:0000313" key="6">
    <source>
        <dbReference type="EMBL" id="QWQ20354.1"/>
    </source>
</evidence>
<dbReference type="InterPro" id="IPR013785">
    <property type="entry name" value="Aldolase_TIM"/>
</dbReference>
<reference evidence="6" key="2">
    <citation type="submission" date="2021-06" db="EMBL/GenBank/DDBJ databases">
        <title>Emergence of genetically related NDM-1-producing Providencia rettgeri strains in Argentina.</title>
        <authorList>
            <person name="Pasteran F."/>
            <person name="Meo A."/>
            <person name="Gomez S."/>
            <person name="Derdoy L."/>
            <person name="Albronoz E."/>
            <person name="Faccone D."/>
            <person name="Guerriero L."/>
            <person name="Archuby D."/>
            <person name="Tarzia A."/>
            <person name="Lopez M."/>
            <person name="Corso A."/>
        </authorList>
    </citation>
    <scope>NUCLEOTIDE SEQUENCE</scope>
    <source>
        <strain evidence="6">PreM15628</strain>
    </source>
</reference>
<feature type="active site" description="Proton donor/acceptor" evidence="3">
    <location>
        <position position="137"/>
    </location>
</feature>
<dbReference type="Gene3D" id="3.20.20.70">
    <property type="entry name" value="Aldolase class I"/>
    <property type="match status" value="1"/>
</dbReference>
<dbReference type="EMBL" id="NOWC01000010">
    <property type="protein sequence ID" value="OZS74619.1"/>
    <property type="molecule type" value="Genomic_DNA"/>
</dbReference>
<dbReference type="InterPro" id="IPR002220">
    <property type="entry name" value="DapA-like"/>
</dbReference>
<dbReference type="RefSeq" id="WP_094961543.1">
    <property type="nucleotide sequence ID" value="NZ_AP022371.1"/>
</dbReference>
<dbReference type="PIRSF" id="PIRSF001365">
    <property type="entry name" value="DHDPS"/>
    <property type="match status" value="1"/>
</dbReference>
<dbReference type="Proteomes" id="UP000682358">
    <property type="component" value="Chromosome"/>
</dbReference>
<reference evidence="5 7" key="1">
    <citation type="submission" date="2017-07" db="EMBL/GenBank/DDBJ databases">
        <title>blaIMP-27 on transferable plasmids in Proteus mirabilis and Providencia rettgeri.</title>
        <authorList>
            <person name="Potter R."/>
        </authorList>
    </citation>
    <scope>NUCLEOTIDE SEQUENCE [LARGE SCALE GENOMIC DNA]</scope>
    <source>
        <strain evidence="5 7">PR1</strain>
    </source>
</reference>
<dbReference type="GeneID" id="92276515"/>
<dbReference type="CDD" id="cd00408">
    <property type="entry name" value="DHDPS-like"/>
    <property type="match status" value="1"/>
</dbReference>
<evidence type="ECO:0000313" key="5">
    <source>
        <dbReference type="EMBL" id="OZS74619.1"/>
    </source>
</evidence>
<dbReference type="Pfam" id="PF00701">
    <property type="entry name" value="DHDPS"/>
    <property type="match status" value="1"/>
</dbReference>
<feature type="binding site" evidence="4">
    <location>
        <position position="48"/>
    </location>
    <ligand>
        <name>pyruvate</name>
        <dbReference type="ChEBI" id="CHEBI:15361"/>
    </ligand>
</feature>
<dbReference type="Proteomes" id="UP000216001">
    <property type="component" value="Unassembled WGS sequence"/>
</dbReference>
<proteinExistence type="inferred from homology"/>
<dbReference type="EC" id="4.2.1.41" evidence="6"/>
<keyword evidence="1 2" id="KW-0456">Lyase</keyword>
<dbReference type="GO" id="GO:0008747">
    <property type="term" value="F:N-acetylneuraminate lyase activity"/>
    <property type="evidence" value="ECO:0007669"/>
    <property type="project" value="UniProtKB-EC"/>
</dbReference>
<name>A0A264VTH2_PRORE</name>
<evidence type="ECO:0000313" key="7">
    <source>
        <dbReference type="Proteomes" id="UP000216001"/>
    </source>
</evidence>
<dbReference type="AlphaFoldDB" id="A0A264VTH2"/>
<dbReference type="PANTHER" id="PTHR42849">
    <property type="entry name" value="N-ACETYLNEURAMINATE LYASE"/>
    <property type="match status" value="1"/>
</dbReference>
<dbReference type="EMBL" id="CP076405">
    <property type="protein sequence ID" value="QWQ20354.1"/>
    <property type="molecule type" value="Genomic_DNA"/>
</dbReference>
<dbReference type="SMART" id="SM01130">
    <property type="entry name" value="DHDPS"/>
    <property type="match status" value="1"/>
</dbReference>
<dbReference type="GO" id="GO:0019262">
    <property type="term" value="P:N-acetylneuraminate catabolic process"/>
    <property type="evidence" value="ECO:0007669"/>
    <property type="project" value="TreeGrafter"/>
</dbReference>
<feature type="active site" description="Schiff-base intermediate with substrate" evidence="3">
    <location>
        <position position="165"/>
    </location>
</feature>
<dbReference type="PANTHER" id="PTHR42849:SF1">
    <property type="entry name" value="N-ACETYLNEURAMINATE LYASE"/>
    <property type="match status" value="1"/>
</dbReference>
<dbReference type="GO" id="GO:0008840">
    <property type="term" value="F:4-hydroxy-tetrahydrodipicolinate synthase activity"/>
    <property type="evidence" value="ECO:0007669"/>
    <property type="project" value="UniProtKB-EC"/>
</dbReference>
<dbReference type="EC" id="4.3.3.7" evidence="6"/>
<protein>
    <submittedName>
        <fullName evidence="5">Dihydrodipicolinate synthase family protein</fullName>
        <ecNumber evidence="6">4.1.3.3</ecNumber>
        <ecNumber evidence="6">4.2.1.41</ecNumber>
        <ecNumber evidence="6">4.3.3.7</ecNumber>
    </submittedName>
</protein>
<sequence length="294" mass="32049">MTHFHGIFPYLVSPVDQTKGTVLESSLRHLIEHLISSGVHGLSPLGSTGEYAYLSQELRNEVVRITVDQAAGRVPVLAGVASFSTSDACFQAEQYANLGVDGMVLISQKMYPLSDKAQLGYFQTIAESFPEKSMTVYTNPGLLGDVLSISLLNELSYIPNIEYVKDASSNTGRLLTMLNTFGERVKIFSASAHIPLLVIKLGGVGWMAGPACVLPKQCVELYELATRGDWDTALAKQKEMWQINEAFTQYALASCIKASLNIQGFNVGDPILPQEPLNDVAIAHLQQIIAQLNE</sequence>
<gene>
    <name evidence="5" type="ORF">CHI95_10030</name>
    <name evidence="6" type="ORF">KOF27_17430</name>
</gene>
<dbReference type="GO" id="GO:0005829">
    <property type="term" value="C:cytosol"/>
    <property type="evidence" value="ECO:0007669"/>
    <property type="project" value="TreeGrafter"/>
</dbReference>
<feature type="binding site" evidence="4">
    <location>
        <position position="207"/>
    </location>
    <ligand>
        <name>pyruvate</name>
        <dbReference type="ChEBI" id="CHEBI:15361"/>
    </ligand>
</feature>
<accession>A0A264VTH2</accession>
<evidence type="ECO:0000256" key="4">
    <source>
        <dbReference type="PIRSR" id="PIRSR001365-2"/>
    </source>
</evidence>
<dbReference type="EC" id="4.1.3.3" evidence="6"/>
<dbReference type="SUPFAM" id="SSF51569">
    <property type="entry name" value="Aldolase"/>
    <property type="match status" value="1"/>
</dbReference>
<evidence type="ECO:0000256" key="1">
    <source>
        <dbReference type="ARBA" id="ARBA00023239"/>
    </source>
</evidence>
<evidence type="ECO:0000256" key="3">
    <source>
        <dbReference type="PIRSR" id="PIRSR001365-1"/>
    </source>
</evidence>